<dbReference type="EMBL" id="KZ502843">
    <property type="protein sequence ID" value="PKU72200.1"/>
    <property type="molecule type" value="Genomic_DNA"/>
</dbReference>
<evidence type="ECO:0000256" key="1">
    <source>
        <dbReference type="SAM" id="MobiDB-lite"/>
    </source>
</evidence>
<proteinExistence type="predicted"/>
<evidence type="ECO:0000313" key="3">
    <source>
        <dbReference type="Proteomes" id="UP000233837"/>
    </source>
</evidence>
<feature type="region of interest" description="Disordered" evidence="1">
    <location>
        <begin position="1"/>
        <end position="22"/>
    </location>
</feature>
<organism evidence="2 3">
    <name type="scientific">Dendrobium catenatum</name>
    <dbReference type="NCBI Taxonomy" id="906689"/>
    <lineage>
        <taxon>Eukaryota</taxon>
        <taxon>Viridiplantae</taxon>
        <taxon>Streptophyta</taxon>
        <taxon>Embryophyta</taxon>
        <taxon>Tracheophyta</taxon>
        <taxon>Spermatophyta</taxon>
        <taxon>Magnoliopsida</taxon>
        <taxon>Liliopsida</taxon>
        <taxon>Asparagales</taxon>
        <taxon>Orchidaceae</taxon>
        <taxon>Epidendroideae</taxon>
        <taxon>Malaxideae</taxon>
        <taxon>Dendrobiinae</taxon>
        <taxon>Dendrobium</taxon>
    </lineage>
</organism>
<sequence>MRALEKKDLQQAKRRHEESYYADSLDPRESSRRRRRWMSDELPLPGWSLFVDRLGEMKEFAIYVVFNGIFELPVRIKEGRLENVDLSLRVVCKSVVDFRIGHP</sequence>
<name>A0A2I0W969_9ASPA</name>
<dbReference type="AlphaFoldDB" id="A0A2I0W969"/>
<reference evidence="2 3" key="1">
    <citation type="journal article" date="2016" name="Sci. Rep.">
        <title>The Dendrobium catenatum Lindl. genome sequence provides insights into polysaccharide synthase, floral development and adaptive evolution.</title>
        <authorList>
            <person name="Zhang G.Q."/>
            <person name="Xu Q."/>
            <person name="Bian C."/>
            <person name="Tsai W.C."/>
            <person name="Yeh C.M."/>
            <person name="Liu K.W."/>
            <person name="Yoshida K."/>
            <person name="Zhang L.S."/>
            <person name="Chang S.B."/>
            <person name="Chen F."/>
            <person name="Shi Y."/>
            <person name="Su Y.Y."/>
            <person name="Zhang Y.Q."/>
            <person name="Chen L.J."/>
            <person name="Yin Y."/>
            <person name="Lin M."/>
            <person name="Huang H."/>
            <person name="Deng H."/>
            <person name="Wang Z.W."/>
            <person name="Zhu S.L."/>
            <person name="Zhao X."/>
            <person name="Deng C."/>
            <person name="Niu S.C."/>
            <person name="Huang J."/>
            <person name="Wang M."/>
            <person name="Liu G.H."/>
            <person name="Yang H.J."/>
            <person name="Xiao X.J."/>
            <person name="Hsiao Y.Y."/>
            <person name="Wu W.L."/>
            <person name="Chen Y.Y."/>
            <person name="Mitsuda N."/>
            <person name="Ohme-Takagi M."/>
            <person name="Luo Y.B."/>
            <person name="Van de Peer Y."/>
            <person name="Liu Z.J."/>
        </authorList>
    </citation>
    <scope>NUCLEOTIDE SEQUENCE [LARGE SCALE GENOMIC DNA]</scope>
    <source>
        <tissue evidence="2">The whole plant</tissue>
    </source>
</reference>
<reference evidence="2 3" key="2">
    <citation type="journal article" date="2017" name="Nature">
        <title>The Apostasia genome and the evolution of orchids.</title>
        <authorList>
            <person name="Zhang G.Q."/>
            <person name="Liu K.W."/>
            <person name="Li Z."/>
            <person name="Lohaus R."/>
            <person name="Hsiao Y.Y."/>
            <person name="Niu S.C."/>
            <person name="Wang J.Y."/>
            <person name="Lin Y.C."/>
            <person name="Xu Q."/>
            <person name="Chen L.J."/>
            <person name="Yoshida K."/>
            <person name="Fujiwara S."/>
            <person name="Wang Z.W."/>
            <person name="Zhang Y.Q."/>
            <person name="Mitsuda N."/>
            <person name="Wang M."/>
            <person name="Liu G.H."/>
            <person name="Pecoraro L."/>
            <person name="Huang H.X."/>
            <person name="Xiao X.J."/>
            <person name="Lin M."/>
            <person name="Wu X.Y."/>
            <person name="Wu W.L."/>
            <person name="Chen Y.Y."/>
            <person name="Chang S.B."/>
            <person name="Sakamoto S."/>
            <person name="Ohme-Takagi M."/>
            <person name="Yagi M."/>
            <person name="Zeng S.J."/>
            <person name="Shen C.Y."/>
            <person name="Yeh C.M."/>
            <person name="Luo Y.B."/>
            <person name="Tsai W.C."/>
            <person name="Van de Peer Y."/>
            <person name="Liu Z.J."/>
        </authorList>
    </citation>
    <scope>NUCLEOTIDE SEQUENCE [LARGE SCALE GENOMIC DNA]</scope>
    <source>
        <tissue evidence="2">The whole plant</tissue>
    </source>
</reference>
<evidence type="ECO:0000313" key="2">
    <source>
        <dbReference type="EMBL" id="PKU72200.1"/>
    </source>
</evidence>
<keyword evidence="3" id="KW-1185">Reference proteome</keyword>
<gene>
    <name evidence="2" type="ORF">MA16_Dca006793</name>
</gene>
<accession>A0A2I0W969</accession>
<protein>
    <submittedName>
        <fullName evidence="2">Uncharacterized protein</fullName>
    </submittedName>
</protein>
<dbReference type="Proteomes" id="UP000233837">
    <property type="component" value="Unassembled WGS sequence"/>
</dbReference>